<dbReference type="Proteomes" id="UP000010809">
    <property type="component" value="Chromosome"/>
</dbReference>
<proteinExistence type="predicted"/>
<keyword evidence="1" id="KW-0813">Transport</keyword>
<dbReference type="HOGENOM" id="CLU_077329_0_0_6"/>
<dbReference type="CDD" id="cd16373">
    <property type="entry name" value="DMSOR_beta_like"/>
    <property type="match status" value="1"/>
</dbReference>
<keyword evidence="3" id="KW-0479">Metal-binding</keyword>
<evidence type="ECO:0000313" key="9">
    <source>
        <dbReference type="EMBL" id="AGA33003.1"/>
    </source>
</evidence>
<keyword evidence="6" id="KW-0408">Iron</keyword>
<protein>
    <submittedName>
        <fullName evidence="9">Ferredoxin-type protein NapG (Periplasmic nitrate reductase)</fullName>
    </submittedName>
</protein>
<accession>L0DVF1</accession>
<dbReference type="NCBIfam" id="TIGR00397">
    <property type="entry name" value="mauM_napG"/>
    <property type="match status" value="1"/>
</dbReference>
<dbReference type="InterPro" id="IPR050294">
    <property type="entry name" value="RnfB_subfamily"/>
</dbReference>
<dbReference type="GO" id="GO:0046872">
    <property type="term" value="F:metal ion binding"/>
    <property type="evidence" value="ECO:0007669"/>
    <property type="project" value="UniProtKB-KW"/>
</dbReference>
<feature type="domain" description="4Fe-4S ferredoxin-type" evidence="8">
    <location>
        <begin position="86"/>
        <end position="119"/>
    </location>
</feature>
<dbReference type="Gene3D" id="3.30.70.20">
    <property type="match status" value="2"/>
</dbReference>
<dbReference type="NCBIfam" id="NF007012">
    <property type="entry name" value="PRK09476.1"/>
    <property type="match status" value="1"/>
</dbReference>
<keyword evidence="5" id="KW-0249">Electron transport</keyword>
<evidence type="ECO:0000256" key="7">
    <source>
        <dbReference type="ARBA" id="ARBA00023014"/>
    </source>
</evidence>
<evidence type="ECO:0000256" key="2">
    <source>
        <dbReference type="ARBA" id="ARBA00022485"/>
    </source>
</evidence>
<organism evidence="9 10">
    <name type="scientific">Thioalkalivibrio nitratireducens (strain DSM 14787 / UNIQEM 213 / ALEN2)</name>
    <dbReference type="NCBI Taxonomy" id="1255043"/>
    <lineage>
        <taxon>Bacteria</taxon>
        <taxon>Pseudomonadati</taxon>
        <taxon>Pseudomonadota</taxon>
        <taxon>Gammaproteobacteria</taxon>
        <taxon>Chromatiales</taxon>
        <taxon>Ectothiorhodospiraceae</taxon>
        <taxon>Thioalkalivibrio</taxon>
    </lineage>
</organism>
<reference evidence="9" key="1">
    <citation type="submission" date="2015-12" db="EMBL/GenBank/DDBJ databases">
        <authorList>
            <person name="Tikhonova T.V."/>
            <person name="Pavlov A.R."/>
            <person name="Beletsky A.V."/>
            <person name="Mardanov A.V."/>
            <person name="Sorokin D.Y."/>
            <person name="Ravin N.V."/>
            <person name="Popov V.O."/>
        </authorList>
    </citation>
    <scope>NUCLEOTIDE SEQUENCE</scope>
    <source>
        <strain evidence="9">DSM 14787</strain>
    </source>
</reference>
<dbReference type="PROSITE" id="PS00198">
    <property type="entry name" value="4FE4S_FER_1"/>
    <property type="match status" value="2"/>
</dbReference>
<name>L0DVF1_THIND</name>
<dbReference type="InterPro" id="IPR017896">
    <property type="entry name" value="4Fe4S_Fe-S-bd"/>
</dbReference>
<keyword evidence="10" id="KW-1185">Reference proteome</keyword>
<dbReference type="SUPFAM" id="SSF54862">
    <property type="entry name" value="4Fe-4S ferredoxins"/>
    <property type="match status" value="1"/>
</dbReference>
<dbReference type="EMBL" id="CP003989">
    <property type="protein sequence ID" value="AGA33003.1"/>
    <property type="molecule type" value="Genomic_DNA"/>
</dbReference>
<evidence type="ECO:0000256" key="1">
    <source>
        <dbReference type="ARBA" id="ARBA00022448"/>
    </source>
</evidence>
<feature type="domain" description="4Fe-4S ferredoxin-type" evidence="8">
    <location>
        <begin position="49"/>
        <end position="79"/>
    </location>
</feature>
<dbReference type="eggNOG" id="COG0437">
    <property type="taxonomic scope" value="Bacteria"/>
</dbReference>
<evidence type="ECO:0000256" key="6">
    <source>
        <dbReference type="ARBA" id="ARBA00023004"/>
    </source>
</evidence>
<evidence type="ECO:0000256" key="3">
    <source>
        <dbReference type="ARBA" id="ARBA00022723"/>
    </source>
</evidence>
<dbReference type="Pfam" id="PF13237">
    <property type="entry name" value="Fer4_10"/>
    <property type="match status" value="1"/>
</dbReference>
<evidence type="ECO:0000313" key="10">
    <source>
        <dbReference type="Proteomes" id="UP000010809"/>
    </source>
</evidence>
<evidence type="ECO:0000256" key="5">
    <source>
        <dbReference type="ARBA" id="ARBA00022982"/>
    </source>
</evidence>
<dbReference type="PROSITE" id="PS51318">
    <property type="entry name" value="TAT"/>
    <property type="match status" value="1"/>
</dbReference>
<dbReference type="RefSeq" id="WP_015258140.1">
    <property type="nucleotide sequence ID" value="NC_019902.2"/>
</dbReference>
<keyword evidence="4" id="KW-0677">Repeat</keyword>
<dbReference type="InterPro" id="IPR006311">
    <property type="entry name" value="TAT_signal"/>
</dbReference>
<evidence type="ECO:0000256" key="4">
    <source>
        <dbReference type="ARBA" id="ARBA00022737"/>
    </source>
</evidence>
<dbReference type="InterPro" id="IPR017900">
    <property type="entry name" value="4Fe4S_Fe_S_CS"/>
</dbReference>
<dbReference type="OrthoDB" id="9808559at2"/>
<dbReference type="PROSITE" id="PS51379">
    <property type="entry name" value="4FE4S_FER_2"/>
    <property type="match status" value="3"/>
</dbReference>
<keyword evidence="7" id="KW-0411">Iron-sulfur</keyword>
<feature type="domain" description="4Fe-4S ferredoxin-type" evidence="8">
    <location>
        <begin position="173"/>
        <end position="202"/>
    </location>
</feature>
<dbReference type="PATRIC" id="fig|1255043.3.peg.1344"/>
<evidence type="ECO:0000259" key="8">
    <source>
        <dbReference type="PROSITE" id="PS51379"/>
    </source>
</evidence>
<dbReference type="KEGG" id="tni:TVNIR_1330"/>
<dbReference type="PANTHER" id="PTHR42859:SF10">
    <property type="entry name" value="DIMETHYLSULFOXIDE REDUCTASE CHAIN B"/>
    <property type="match status" value="1"/>
</dbReference>
<keyword evidence="2" id="KW-0004">4Fe-4S</keyword>
<dbReference type="Pfam" id="PF12838">
    <property type="entry name" value="Fer4_7"/>
    <property type="match status" value="1"/>
</dbReference>
<dbReference type="InterPro" id="IPR004494">
    <property type="entry name" value="MauM_NapG"/>
</dbReference>
<dbReference type="AlphaFoldDB" id="L0DVF1"/>
<gene>
    <name evidence="9" type="primary">napG [H]</name>
    <name evidence="9" type="ordered locus">TVNIR_1330</name>
</gene>
<dbReference type="GO" id="GO:0051539">
    <property type="term" value="F:4 iron, 4 sulfur cluster binding"/>
    <property type="evidence" value="ECO:0007669"/>
    <property type="project" value="UniProtKB-KW"/>
</dbReference>
<sequence>MPGTSSSRRSFLIKLVQGASLAASAGLVWTYVLRNQARATPFALRPPGARDEADFHALCIKCGQCVNACPYDTLRLATAWDPRPIGSPYFLPREYPCLMCPDIPCQAACPTGALSGKLEDIEDARMGLAVIDTETCLSWQGLRCEVCYLSCPVKGKAISVERRAGLAGGYARMVPWVHSDHCTGCGVCENRCPTEVASIRVVQADLVQGRMGGHYQMQATDPGGVMVFDPPPAVEPGHAPSDPPAIPGLDALNLGDLP</sequence>
<dbReference type="PANTHER" id="PTHR42859">
    <property type="entry name" value="OXIDOREDUCTASE"/>
    <property type="match status" value="1"/>
</dbReference>
<dbReference type="STRING" id="1255043.TVNIR_1330"/>